<reference evidence="4 5" key="1">
    <citation type="submission" date="2019-11" db="EMBL/GenBank/DDBJ databases">
        <title>Type strains purchased from KCTC, JCM and DSMZ.</title>
        <authorList>
            <person name="Lu H."/>
        </authorList>
    </citation>
    <scope>NUCLEOTIDE SEQUENCE [LARGE SCALE GENOMIC DNA]</scope>
    <source>
        <strain evidence="4 5">KCTC 22382</strain>
    </source>
</reference>
<protein>
    <submittedName>
        <fullName evidence="4">Response regulator</fullName>
    </submittedName>
</protein>
<comment type="caution">
    <text evidence="4">The sequence shown here is derived from an EMBL/GenBank/DDBJ whole genome shotgun (WGS) entry which is preliminary data.</text>
</comment>
<accession>A0A6L6PNF3</accession>
<organism evidence="4 5">
    <name type="scientific">Duganella radicis</name>
    <dbReference type="NCBI Taxonomy" id="551988"/>
    <lineage>
        <taxon>Bacteria</taxon>
        <taxon>Pseudomonadati</taxon>
        <taxon>Pseudomonadota</taxon>
        <taxon>Betaproteobacteria</taxon>
        <taxon>Burkholderiales</taxon>
        <taxon>Oxalobacteraceae</taxon>
        <taxon>Telluria group</taxon>
        <taxon>Duganella</taxon>
    </lineage>
</organism>
<dbReference type="Gene3D" id="2.40.50.1020">
    <property type="entry name" value="LytTr DNA-binding domain"/>
    <property type="match status" value="1"/>
</dbReference>
<dbReference type="RefSeq" id="WP_155466393.1">
    <property type="nucleotide sequence ID" value="NZ_WNKY01000034.1"/>
</dbReference>
<evidence type="ECO:0000256" key="1">
    <source>
        <dbReference type="PROSITE-ProRule" id="PRU00169"/>
    </source>
</evidence>
<name>A0A6L6PNF3_9BURK</name>
<dbReference type="GO" id="GO:0003677">
    <property type="term" value="F:DNA binding"/>
    <property type="evidence" value="ECO:0007669"/>
    <property type="project" value="InterPro"/>
</dbReference>
<dbReference type="PANTHER" id="PTHR37299:SF1">
    <property type="entry name" value="STAGE 0 SPORULATION PROTEIN A HOMOLOG"/>
    <property type="match status" value="1"/>
</dbReference>
<dbReference type="Gene3D" id="3.40.50.2300">
    <property type="match status" value="1"/>
</dbReference>
<dbReference type="InterPro" id="IPR046947">
    <property type="entry name" value="LytR-like"/>
</dbReference>
<sequence>MGVIRYLIVDDEAPGRTNLRLALAAHPDWQLLAECDNAAAARGTLAETPADVIFLDIQMPRESGLELARELSRLASPPLIVFVTAYNTHALDAFEVHALDYLLKPIDDRRLAQAVERAASMLAYRHSDGYRDALRNYAAAAQPTHAEMLSVRSVGYIEQIRVADILWLQSAGNYVELHLAARMVLHRMPLARLEQLLLPGEFVRVHRSAIVRQTQIKRLSVVGDGRYELALACGARLAVSERHVQDVRARL</sequence>
<feature type="domain" description="Response regulatory" evidence="2">
    <location>
        <begin position="5"/>
        <end position="119"/>
    </location>
</feature>
<dbReference type="PANTHER" id="PTHR37299">
    <property type="entry name" value="TRANSCRIPTIONAL REGULATOR-RELATED"/>
    <property type="match status" value="1"/>
</dbReference>
<dbReference type="InterPro" id="IPR001789">
    <property type="entry name" value="Sig_transdc_resp-reg_receiver"/>
</dbReference>
<feature type="domain" description="HTH LytTR-type" evidence="3">
    <location>
        <begin position="149"/>
        <end position="251"/>
    </location>
</feature>
<dbReference type="SUPFAM" id="SSF52172">
    <property type="entry name" value="CheY-like"/>
    <property type="match status" value="1"/>
</dbReference>
<keyword evidence="5" id="KW-1185">Reference proteome</keyword>
<dbReference type="OrthoDB" id="8889669at2"/>
<dbReference type="PROSITE" id="PS50110">
    <property type="entry name" value="RESPONSE_REGULATORY"/>
    <property type="match status" value="1"/>
</dbReference>
<keyword evidence="1" id="KW-0597">Phosphoprotein</keyword>
<dbReference type="PROSITE" id="PS50930">
    <property type="entry name" value="HTH_LYTTR"/>
    <property type="match status" value="1"/>
</dbReference>
<dbReference type="SMART" id="SM00850">
    <property type="entry name" value="LytTR"/>
    <property type="match status" value="1"/>
</dbReference>
<proteinExistence type="predicted"/>
<evidence type="ECO:0000259" key="3">
    <source>
        <dbReference type="PROSITE" id="PS50930"/>
    </source>
</evidence>
<evidence type="ECO:0000313" key="4">
    <source>
        <dbReference type="EMBL" id="MTV40464.1"/>
    </source>
</evidence>
<dbReference type="SMART" id="SM00448">
    <property type="entry name" value="REC"/>
    <property type="match status" value="1"/>
</dbReference>
<dbReference type="InterPro" id="IPR007492">
    <property type="entry name" value="LytTR_DNA-bd_dom"/>
</dbReference>
<dbReference type="Pfam" id="PF04397">
    <property type="entry name" value="LytTR"/>
    <property type="match status" value="1"/>
</dbReference>
<dbReference type="InterPro" id="IPR011006">
    <property type="entry name" value="CheY-like_superfamily"/>
</dbReference>
<dbReference type="Pfam" id="PF00072">
    <property type="entry name" value="Response_reg"/>
    <property type="match status" value="1"/>
</dbReference>
<dbReference type="GO" id="GO:0000156">
    <property type="term" value="F:phosphorelay response regulator activity"/>
    <property type="evidence" value="ECO:0007669"/>
    <property type="project" value="InterPro"/>
</dbReference>
<evidence type="ECO:0000313" key="5">
    <source>
        <dbReference type="Proteomes" id="UP000475582"/>
    </source>
</evidence>
<dbReference type="Proteomes" id="UP000475582">
    <property type="component" value="Unassembled WGS sequence"/>
</dbReference>
<feature type="modified residue" description="4-aspartylphosphate" evidence="1">
    <location>
        <position position="56"/>
    </location>
</feature>
<dbReference type="AlphaFoldDB" id="A0A6L6PNF3"/>
<gene>
    <name evidence="4" type="ORF">GM676_23145</name>
</gene>
<dbReference type="EMBL" id="WNKY01000034">
    <property type="protein sequence ID" value="MTV40464.1"/>
    <property type="molecule type" value="Genomic_DNA"/>
</dbReference>
<evidence type="ECO:0000259" key="2">
    <source>
        <dbReference type="PROSITE" id="PS50110"/>
    </source>
</evidence>